<name>A0ABV7DI74_9HYPH</name>
<comment type="caution">
    <text evidence="1">The sequence shown here is derived from an EMBL/GenBank/DDBJ whole genome shotgun (WGS) entry which is preliminary data.</text>
</comment>
<protein>
    <submittedName>
        <fullName evidence="1">Diol dehydratase small subunit</fullName>
    </submittedName>
</protein>
<gene>
    <name evidence="1" type="ORF">ACFOHH_14600</name>
</gene>
<proteinExistence type="predicted"/>
<dbReference type="InterPro" id="IPR036091">
    <property type="entry name" value="Prodiol/glycerol_DeHase__sf_su"/>
</dbReference>
<dbReference type="Proteomes" id="UP001595377">
    <property type="component" value="Unassembled WGS sequence"/>
</dbReference>
<dbReference type="Gene3D" id="1.10.1510.20">
    <property type="entry name" value="Propanediol/glycerol dehydratase, small subunit"/>
    <property type="match status" value="1"/>
</dbReference>
<dbReference type="RefSeq" id="WP_257315289.1">
    <property type="nucleotide sequence ID" value="NZ_JANFDG010000011.1"/>
</dbReference>
<keyword evidence="2" id="KW-1185">Reference proteome</keyword>
<organism evidence="1 2">
    <name type="scientific">Shinella pollutisoli</name>
    <dbReference type="NCBI Taxonomy" id="2250594"/>
    <lineage>
        <taxon>Bacteria</taxon>
        <taxon>Pseudomonadati</taxon>
        <taxon>Pseudomonadota</taxon>
        <taxon>Alphaproteobacteria</taxon>
        <taxon>Hyphomicrobiales</taxon>
        <taxon>Rhizobiaceae</taxon>
        <taxon>Shinella</taxon>
    </lineage>
</organism>
<evidence type="ECO:0000313" key="2">
    <source>
        <dbReference type="Proteomes" id="UP001595377"/>
    </source>
</evidence>
<evidence type="ECO:0000313" key="1">
    <source>
        <dbReference type="EMBL" id="MFC3074338.1"/>
    </source>
</evidence>
<dbReference type="InterPro" id="IPR003207">
    <property type="entry name" value="Ppandiol/glycerol_DeHydtase_su"/>
</dbReference>
<sequence length="137" mass="15659">MSDIPYPISENAPDRLRSAKGRPFAELTLDNVLDGSVDHGDFSITEDALRYQAEVARRACRGTLADSFERAAEMVKVPNAILMETYELLRPGRAESADLLFERARLLREEFGAERMALFIEEAANAYIRRSLFRRRY</sequence>
<dbReference type="EMBL" id="JBHRSP010000023">
    <property type="protein sequence ID" value="MFC3074338.1"/>
    <property type="molecule type" value="Genomic_DNA"/>
</dbReference>
<dbReference type="SUPFAM" id="SSF47148">
    <property type="entry name" value="Diol dehydratase, gamma subunit"/>
    <property type="match status" value="1"/>
</dbReference>
<accession>A0ABV7DI74</accession>
<dbReference type="Pfam" id="PF02287">
    <property type="entry name" value="Dehydratase_SU"/>
    <property type="match status" value="1"/>
</dbReference>
<reference evidence="2" key="1">
    <citation type="journal article" date="2019" name="Int. J. Syst. Evol. Microbiol.">
        <title>The Global Catalogue of Microorganisms (GCM) 10K type strain sequencing project: providing services to taxonomists for standard genome sequencing and annotation.</title>
        <authorList>
            <consortium name="The Broad Institute Genomics Platform"/>
            <consortium name="The Broad Institute Genome Sequencing Center for Infectious Disease"/>
            <person name="Wu L."/>
            <person name="Ma J."/>
        </authorList>
    </citation>
    <scope>NUCLEOTIDE SEQUENCE [LARGE SCALE GENOMIC DNA]</scope>
    <source>
        <strain evidence="2">KCTC 52677</strain>
    </source>
</reference>